<reference evidence="1 2" key="1">
    <citation type="submission" date="2018-12" db="EMBL/GenBank/DDBJ databases">
        <title>Draft Genome Sequence of Chryseobacterium arthrosphaerae strain ED882-96 Isolated from the Blood of a Patient with Liver Cirrhosis in Taiwan.</title>
        <authorList>
            <person name="Lin J.-N."/>
            <person name="Lai C.-H."/>
            <person name="Yang C.-H."/>
            <person name="Huang Y.-H."/>
        </authorList>
    </citation>
    <scope>NUCLEOTIDE SEQUENCE [LARGE SCALE GENOMIC DNA]</scope>
    <source>
        <strain evidence="1 2">ED882-96</strain>
    </source>
</reference>
<evidence type="ECO:0000313" key="2">
    <source>
        <dbReference type="Proteomes" id="UP000276953"/>
    </source>
</evidence>
<dbReference type="EMBL" id="RYFC01000001">
    <property type="protein sequence ID" value="RTZ49665.1"/>
    <property type="molecule type" value="Genomic_DNA"/>
</dbReference>
<evidence type="ECO:0000313" key="1">
    <source>
        <dbReference type="EMBL" id="RTZ49665.1"/>
    </source>
</evidence>
<proteinExistence type="predicted"/>
<name>A0A432DZA2_9FLAO</name>
<gene>
    <name evidence="1" type="ORF">EJ377_04730</name>
</gene>
<protein>
    <submittedName>
        <fullName evidence="1">Uncharacterized protein</fullName>
    </submittedName>
</protein>
<accession>A0A432DZA2</accession>
<comment type="caution">
    <text evidence="1">The sequence shown here is derived from an EMBL/GenBank/DDBJ whole genome shotgun (WGS) entry which is preliminary data.</text>
</comment>
<sequence>MSIFRVDNQLLGDIDIPQMAFLLNMWGNIQNECRNHIIMLIAEPYWYHYDIKDRYQRRQRMDSLEYIIKA</sequence>
<dbReference type="Proteomes" id="UP000276953">
    <property type="component" value="Unassembled WGS sequence"/>
</dbReference>
<organism evidence="1 2">
    <name type="scientific">Chryseobacterium arthrosphaerae</name>
    <dbReference type="NCBI Taxonomy" id="651561"/>
    <lineage>
        <taxon>Bacteria</taxon>
        <taxon>Pseudomonadati</taxon>
        <taxon>Bacteroidota</taxon>
        <taxon>Flavobacteriia</taxon>
        <taxon>Flavobacteriales</taxon>
        <taxon>Weeksellaceae</taxon>
        <taxon>Chryseobacterium group</taxon>
        <taxon>Chryseobacterium</taxon>
    </lineage>
</organism>
<dbReference type="AlphaFoldDB" id="A0A432DZA2"/>